<evidence type="ECO:0000313" key="1">
    <source>
        <dbReference type="EMBL" id="GFC80729.1"/>
    </source>
</evidence>
<protein>
    <submittedName>
        <fullName evidence="1">Uncharacterized protein</fullName>
    </submittedName>
</protein>
<dbReference type="EMBL" id="BKCJ011076451">
    <property type="protein sequence ID" value="GFC80729.1"/>
    <property type="molecule type" value="Genomic_DNA"/>
</dbReference>
<proteinExistence type="predicted"/>
<sequence length="89" mass="10474">MLTKKQVLCSGVVNFELQRGPFDFRDKWWNMMEELDFQPGHLFAFTLLRKGLFHLTIFNESREAVTTSKTYSSYVLRNAFFYLGRKPAG</sequence>
<comment type="caution">
    <text evidence="1">The sequence shown here is derived from an EMBL/GenBank/DDBJ whole genome shotgun (WGS) entry which is preliminary data.</text>
</comment>
<accession>A0A699R005</accession>
<reference evidence="1" key="1">
    <citation type="journal article" date="2019" name="Sci. Rep.">
        <title>Draft genome of Tanacetum cinerariifolium, the natural source of mosquito coil.</title>
        <authorList>
            <person name="Yamashiro T."/>
            <person name="Shiraishi A."/>
            <person name="Satake H."/>
            <person name="Nakayama K."/>
        </authorList>
    </citation>
    <scope>NUCLEOTIDE SEQUENCE</scope>
</reference>
<organism evidence="1">
    <name type="scientific">Tanacetum cinerariifolium</name>
    <name type="common">Dalmatian daisy</name>
    <name type="synonym">Chrysanthemum cinerariifolium</name>
    <dbReference type="NCBI Taxonomy" id="118510"/>
    <lineage>
        <taxon>Eukaryota</taxon>
        <taxon>Viridiplantae</taxon>
        <taxon>Streptophyta</taxon>
        <taxon>Embryophyta</taxon>
        <taxon>Tracheophyta</taxon>
        <taxon>Spermatophyta</taxon>
        <taxon>Magnoliopsida</taxon>
        <taxon>eudicotyledons</taxon>
        <taxon>Gunneridae</taxon>
        <taxon>Pentapetalae</taxon>
        <taxon>asterids</taxon>
        <taxon>campanulids</taxon>
        <taxon>Asterales</taxon>
        <taxon>Asteraceae</taxon>
        <taxon>Asteroideae</taxon>
        <taxon>Anthemideae</taxon>
        <taxon>Anthemidinae</taxon>
        <taxon>Tanacetum</taxon>
    </lineage>
</organism>
<name>A0A699R005_TANCI</name>
<gene>
    <name evidence="1" type="ORF">Tci_852699</name>
</gene>
<dbReference type="AlphaFoldDB" id="A0A699R005"/>